<proteinExistence type="predicted"/>
<accession>A0A8J6PPH5</accession>
<keyword evidence="1" id="KW-0732">Signal</keyword>
<gene>
    <name evidence="2" type="ORF">H9Y05_07890</name>
</gene>
<organism evidence="2 3">
    <name type="scientific">Taishania pollutisoli</name>
    <dbReference type="NCBI Taxonomy" id="2766479"/>
    <lineage>
        <taxon>Bacteria</taxon>
        <taxon>Pseudomonadati</taxon>
        <taxon>Bacteroidota</taxon>
        <taxon>Flavobacteriia</taxon>
        <taxon>Flavobacteriales</taxon>
        <taxon>Crocinitomicaceae</taxon>
        <taxon>Taishania</taxon>
    </lineage>
</organism>
<dbReference type="EMBL" id="JACVEL010000004">
    <property type="protein sequence ID" value="MBC9812393.1"/>
    <property type="molecule type" value="Genomic_DNA"/>
</dbReference>
<dbReference type="RefSeq" id="WP_216713978.1">
    <property type="nucleotide sequence ID" value="NZ_JACVEL010000004.1"/>
</dbReference>
<protein>
    <recommendedName>
        <fullName evidence="4">DUF4252 domain-containing protein</fullName>
    </recommendedName>
</protein>
<sequence length="165" mass="19041">MRAIVILFIVFGSLSLQAQNDSCLVYNVNEIKVFELIPELAVKYRINTSTILGQMAGILTREKDKITFTSSNKYLDFAFEKIQSYLDENPDFEKDNYIIQLVFFKTEKKNYVSVIFMEVPFEGYLLENSCFSGLILSVMGGGDSFFYKVYDLDTKELVKEHVNGW</sequence>
<evidence type="ECO:0008006" key="4">
    <source>
        <dbReference type="Google" id="ProtNLM"/>
    </source>
</evidence>
<dbReference type="Proteomes" id="UP000652681">
    <property type="component" value="Unassembled WGS sequence"/>
</dbReference>
<feature type="chain" id="PRO_5035283230" description="DUF4252 domain-containing protein" evidence="1">
    <location>
        <begin position="19"/>
        <end position="165"/>
    </location>
</feature>
<reference evidence="2" key="1">
    <citation type="submission" date="2020-09" db="EMBL/GenBank/DDBJ databases">
        <title>Taishania pollutisoli gen. nov., sp. nov., Isolated from Tetrabromobisphenol A-Contaminated Soil.</title>
        <authorList>
            <person name="Chen Q."/>
        </authorList>
    </citation>
    <scope>NUCLEOTIDE SEQUENCE</scope>
    <source>
        <strain evidence="2">CZZ-1</strain>
    </source>
</reference>
<evidence type="ECO:0000256" key="1">
    <source>
        <dbReference type="SAM" id="SignalP"/>
    </source>
</evidence>
<name>A0A8J6PPH5_9FLAO</name>
<evidence type="ECO:0000313" key="2">
    <source>
        <dbReference type="EMBL" id="MBC9812393.1"/>
    </source>
</evidence>
<comment type="caution">
    <text evidence="2">The sequence shown here is derived from an EMBL/GenBank/DDBJ whole genome shotgun (WGS) entry which is preliminary data.</text>
</comment>
<evidence type="ECO:0000313" key="3">
    <source>
        <dbReference type="Proteomes" id="UP000652681"/>
    </source>
</evidence>
<feature type="signal peptide" evidence="1">
    <location>
        <begin position="1"/>
        <end position="18"/>
    </location>
</feature>
<dbReference type="AlphaFoldDB" id="A0A8J6PPH5"/>
<keyword evidence="3" id="KW-1185">Reference proteome</keyword>